<dbReference type="KEGG" id="gtt:GUITHDRAFT_135614"/>
<dbReference type="HOGENOM" id="CLU_797978_0_0_1"/>
<dbReference type="Proteomes" id="UP000011087">
    <property type="component" value="Unassembled WGS sequence"/>
</dbReference>
<reference evidence="1 3" key="1">
    <citation type="journal article" date="2012" name="Nature">
        <title>Algal genomes reveal evolutionary mosaicism and the fate of nucleomorphs.</title>
        <authorList>
            <consortium name="DOE Joint Genome Institute"/>
            <person name="Curtis B.A."/>
            <person name="Tanifuji G."/>
            <person name="Burki F."/>
            <person name="Gruber A."/>
            <person name="Irimia M."/>
            <person name="Maruyama S."/>
            <person name="Arias M.C."/>
            <person name="Ball S.G."/>
            <person name="Gile G.H."/>
            <person name="Hirakawa Y."/>
            <person name="Hopkins J.F."/>
            <person name="Kuo A."/>
            <person name="Rensing S.A."/>
            <person name="Schmutz J."/>
            <person name="Symeonidi A."/>
            <person name="Elias M."/>
            <person name="Eveleigh R.J."/>
            <person name="Herman E.K."/>
            <person name="Klute M.J."/>
            <person name="Nakayama T."/>
            <person name="Obornik M."/>
            <person name="Reyes-Prieto A."/>
            <person name="Armbrust E.V."/>
            <person name="Aves S.J."/>
            <person name="Beiko R.G."/>
            <person name="Coutinho P."/>
            <person name="Dacks J.B."/>
            <person name="Durnford D.G."/>
            <person name="Fast N.M."/>
            <person name="Green B.R."/>
            <person name="Grisdale C.J."/>
            <person name="Hempel F."/>
            <person name="Henrissat B."/>
            <person name="Hoppner M.P."/>
            <person name="Ishida K."/>
            <person name="Kim E."/>
            <person name="Koreny L."/>
            <person name="Kroth P.G."/>
            <person name="Liu Y."/>
            <person name="Malik S.B."/>
            <person name="Maier U.G."/>
            <person name="McRose D."/>
            <person name="Mock T."/>
            <person name="Neilson J.A."/>
            <person name="Onodera N.T."/>
            <person name="Poole A.M."/>
            <person name="Pritham E.J."/>
            <person name="Richards T.A."/>
            <person name="Rocap G."/>
            <person name="Roy S.W."/>
            <person name="Sarai C."/>
            <person name="Schaack S."/>
            <person name="Shirato S."/>
            <person name="Slamovits C.H."/>
            <person name="Spencer D.F."/>
            <person name="Suzuki S."/>
            <person name="Worden A.Z."/>
            <person name="Zauner S."/>
            <person name="Barry K."/>
            <person name="Bell C."/>
            <person name="Bharti A.K."/>
            <person name="Crow J.A."/>
            <person name="Grimwood J."/>
            <person name="Kramer R."/>
            <person name="Lindquist E."/>
            <person name="Lucas S."/>
            <person name="Salamov A."/>
            <person name="McFadden G.I."/>
            <person name="Lane C.E."/>
            <person name="Keeling P.J."/>
            <person name="Gray M.W."/>
            <person name="Grigoriev I.V."/>
            <person name="Archibald J.M."/>
        </authorList>
    </citation>
    <scope>NUCLEOTIDE SEQUENCE</scope>
    <source>
        <strain evidence="1 3">CCMP2712</strain>
    </source>
</reference>
<name>L1JNB1_GUITC</name>
<keyword evidence="3" id="KW-1185">Reference proteome</keyword>
<dbReference type="RefSeq" id="XP_005836907.1">
    <property type="nucleotide sequence ID" value="XM_005836850.1"/>
</dbReference>
<protein>
    <submittedName>
        <fullName evidence="1 2">Uncharacterized protein</fullName>
    </submittedName>
</protein>
<reference evidence="3" key="2">
    <citation type="submission" date="2012-11" db="EMBL/GenBank/DDBJ databases">
        <authorList>
            <person name="Kuo A."/>
            <person name="Curtis B.A."/>
            <person name="Tanifuji G."/>
            <person name="Burki F."/>
            <person name="Gruber A."/>
            <person name="Irimia M."/>
            <person name="Maruyama S."/>
            <person name="Arias M.C."/>
            <person name="Ball S.G."/>
            <person name="Gile G.H."/>
            <person name="Hirakawa Y."/>
            <person name="Hopkins J.F."/>
            <person name="Rensing S.A."/>
            <person name="Schmutz J."/>
            <person name="Symeonidi A."/>
            <person name="Elias M."/>
            <person name="Eveleigh R.J."/>
            <person name="Herman E.K."/>
            <person name="Klute M.J."/>
            <person name="Nakayama T."/>
            <person name="Obornik M."/>
            <person name="Reyes-Prieto A."/>
            <person name="Armbrust E.V."/>
            <person name="Aves S.J."/>
            <person name="Beiko R.G."/>
            <person name="Coutinho P."/>
            <person name="Dacks J.B."/>
            <person name="Durnford D.G."/>
            <person name="Fast N.M."/>
            <person name="Green B.R."/>
            <person name="Grisdale C."/>
            <person name="Hempe F."/>
            <person name="Henrissat B."/>
            <person name="Hoppner M.P."/>
            <person name="Ishida K.-I."/>
            <person name="Kim E."/>
            <person name="Koreny L."/>
            <person name="Kroth P.G."/>
            <person name="Liu Y."/>
            <person name="Malik S.-B."/>
            <person name="Maier U.G."/>
            <person name="McRose D."/>
            <person name="Mock T."/>
            <person name="Neilson J.A."/>
            <person name="Onodera N.T."/>
            <person name="Poole A.M."/>
            <person name="Pritham E.J."/>
            <person name="Richards T.A."/>
            <person name="Rocap G."/>
            <person name="Roy S.W."/>
            <person name="Sarai C."/>
            <person name="Schaack S."/>
            <person name="Shirato S."/>
            <person name="Slamovits C.H."/>
            <person name="Spencer D.F."/>
            <person name="Suzuki S."/>
            <person name="Worden A.Z."/>
            <person name="Zauner S."/>
            <person name="Barry K."/>
            <person name="Bell C."/>
            <person name="Bharti A.K."/>
            <person name="Crow J.A."/>
            <person name="Grimwood J."/>
            <person name="Kramer R."/>
            <person name="Lindquist E."/>
            <person name="Lucas S."/>
            <person name="Salamov A."/>
            <person name="McFadden G.I."/>
            <person name="Lane C.E."/>
            <person name="Keeling P.J."/>
            <person name="Gray M.W."/>
            <person name="Grigoriev I.V."/>
            <person name="Archibald J.M."/>
        </authorList>
    </citation>
    <scope>NUCLEOTIDE SEQUENCE</scope>
    <source>
        <strain evidence="3">CCMP2712</strain>
    </source>
</reference>
<gene>
    <name evidence="1" type="ORF">GUITHDRAFT_135614</name>
</gene>
<evidence type="ECO:0000313" key="2">
    <source>
        <dbReference type="EnsemblProtists" id="EKX49927"/>
    </source>
</evidence>
<dbReference type="AlphaFoldDB" id="L1JNB1"/>
<dbReference type="EnsemblProtists" id="EKX49927">
    <property type="protein sequence ID" value="EKX49927"/>
    <property type="gene ID" value="GUITHDRAFT_135614"/>
</dbReference>
<evidence type="ECO:0000313" key="1">
    <source>
        <dbReference type="EMBL" id="EKX49927.1"/>
    </source>
</evidence>
<reference evidence="2" key="3">
    <citation type="submission" date="2015-06" db="UniProtKB">
        <authorList>
            <consortium name="EnsemblProtists"/>
        </authorList>
    </citation>
    <scope>IDENTIFICATION</scope>
</reference>
<sequence>MSASGSSVQELVSSVFDTLRLYSVPSGFHQLAFVPIGSEVVFYARLVSEAFRLGFVIQLLDIDDQDPAVPKECLLNLSSSYSPLIVRMSIALRACQFCSPSGSYQLLVPQVYQAYLSRSSDDGLELRLALEKCFRLCFDVEQDCPSPRYTARSSLYAECVARDVSCFSPQSWDASVSLSVCFTQVAEDDCSLMLREVSDAVMSIALVRIEDRRYLTSLSLLLLLLKAYVDQRHLLDAAPVMRVGGYCLEHHPGLLDIACEALAFDDFRKVMHLALDILPQADVSSSQRPEAQRLLFEILEQMLDHPLVLGLQDSSPQSMWLLDKLGASRDTSASPAETVLESIALLGV</sequence>
<proteinExistence type="predicted"/>
<evidence type="ECO:0000313" key="3">
    <source>
        <dbReference type="Proteomes" id="UP000011087"/>
    </source>
</evidence>
<dbReference type="GeneID" id="17306610"/>
<accession>L1JNB1</accession>
<dbReference type="PaxDb" id="55529-EKX49927"/>
<dbReference type="EMBL" id="JH992980">
    <property type="protein sequence ID" value="EKX49927.1"/>
    <property type="molecule type" value="Genomic_DNA"/>
</dbReference>
<organism evidence="1">
    <name type="scientific">Guillardia theta (strain CCMP2712)</name>
    <name type="common">Cryptophyte</name>
    <dbReference type="NCBI Taxonomy" id="905079"/>
    <lineage>
        <taxon>Eukaryota</taxon>
        <taxon>Cryptophyceae</taxon>
        <taxon>Pyrenomonadales</taxon>
        <taxon>Geminigeraceae</taxon>
        <taxon>Guillardia</taxon>
    </lineage>
</organism>